<comment type="caution">
    <text evidence="14">The sequence shown here is derived from an EMBL/GenBank/DDBJ whole genome shotgun (WGS) entry which is preliminary data.</text>
</comment>
<keyword evidence="9 12" id="KW-0201">Cytochrome c-type biogenesis</keyword>
<dbReference type="OrthoDB" id="9815607at2"/>
<evidence type="ECO:0000256" key="4">
    <source>
        <dbReference type="ARBA" id="ARBA00016461"/>
    </source>
</evidence>
<dbReference type="PATRIC" id="fig|1305731.5.peg.2177"/>
<keyword evidence="8 12" id="KW-0812">Transmembrane</keyword>
<comment type="subcellular location">
    <subcellularLocation>
        <location evidence="2 12">Cell inner membrane</location>
        <topology evidence="2 12">Single-pass membrane protein</topology>
    </subcellularLocation>
</comment>
<reference evidence="14 15" key="1">
    <citation type="submission" date="2015-09" db="EMBL/GenBank/DDBJ databases">
        <title>Identification and resolution of microdiversity through metagenomic sequencing of parallel consortia.</title>
        <authorList>
            <person name="Nelson W.C."/>
            <person name="Romine M.F."/>
            <person name="Lindemann S.R."/>
        </authorList>
    </citation>
    <scope>NUCLEOTIDE SEQUENCE [LARGE SCALE GENOMIC DNA]</scope>
    <source>
        <strain evidence="14">HL-55</strain>
    </source>
</reference>
<accession>A0A0P7Z577</accession>
<comment type="similarity">
    <text evidence="3 12">Belongs to the CcmD/CycX/HelD family.</text>
</comment>
<keyword evidence="10 12" id="KW-1133">Transmembrane helix</keyword>
<keyword evidence="5 12" id="KW-0813">Transport</keyword>
<dbReference type="Proteomes" id="UP000050416">
    <property type="component" value="Unassembled WGS sequence"/>
</dbReference>
<dbReference type="GO" id="GO:0015886">
    <property type="term" value="P:heme transport"/>
    <property type="evidence" value="ECO:0007669"/>
    <property type="project" value="InterPro"/>
</dbReference>
<comment type="function">
    <text evidence="1 12">Required for the export of heme to the periplasm for the biogenesis of c-type cytochromes.</text>
</comment>
<evidence type="ECO:0000256" key="12">
    <source>
        <dbReference type="RuleBase" id="RU363101"/>
    </source>
</evidence>
<proteinExistence type="inferred from homology"/>
<dbReference type="AlphaFoldDB" id="A0A0P7Z577"/>
<feature type="compositionally biased region" description="Polar residues" evidence="13">
    <location>
        <begin position="66"/>
        <end position="78"/>
    </location>
</feature>
<organism evidence="14 15">
    <name type="scientific">Marinobacter excellens HL-55</name>
    <dbReference type="NCBI Taxonomy" id="1305731"/>
    <lineage>
        <taxon>Bacteria</taxon>
        <taxon>Pseudomonadati</taxon>
        <taxon>Pseudomonadota</taxon>
        <taxon>Gammaproteobacteria</taxon>
        <taxon>Pseudomonadales</taxon>
        <taxon>Marinobacteraceae</taxon>
        <taxon>Marinobacter</taxon>
    </lineage>
</organism>
<evidence type="ECO:0000256" key="8">
    <source>
        <dbReference type="ARBA" id="ARBA00022692"/>
    </source>
</evidence>
<evidence type="ECO:0000256" key="2">
    <source>
        <dbReference type="ARBA" id="ARBA00004377"/>
    </source>
</evidence>
<dbReference type="Pfam" id="PF04995">
    <property type="entry name" value="CcmD"/>
    <property type="match status" value="1"/>
</dbReference>
<keyword evidence="6 12" id="KW-1003">Cell membrane</keyword>
<evidence type="ECO:0000313" key="14">
    <source>
        <dbReference type="EMBL" id="KPQ29655.1"/>
    </source>
</evidence>
<keyword evidence="7 12" id="KW-0997">Cell inner membrane</keyword>
<evidence type="ECO:0000313" key="15">
    <source>
        <dbReference type="Proteomes" id="UP000050416"/>
    </source>
</evidence>
<dbReference type="NCBIfam" id="TIGR03141">
    <property type="entry name" value="cytochro_ccmD"/>
    <property type="match status" value="1"/>
</dbReference>
<dbReference type="InterPro" id="IPR007078">
    <property type="entry name" value="Haem_export_protD_CcmD"/>
</dbReference>
<evidence type="ECO:0000256" key="3">
    <source>
        <dbReference type="ARBA" id="ARBA00008741"/>
    </source>
</evidence>
<feature type="transmembrane region" description="Helical" evidence="12">
    <location>
        <begin position="18"/>
        <end position="36"/>
    </location>
</feature>
<evidence type="ECO:0000256" key="13">
    <source>
        <dbReference type="SAM" id="MobiDB-lite"/>
    </source>
</evidence>
<keyword evidence="11 12" id="KW-0472">Membrane</keyword>
<dbReference type="InterPro" id="IPR052075">
    <property type="entry name" value="Heme_exporter_D"/>
</dbReference>
<protein>
    <recommendedName>
        <fullName evidence="4 12">Heme exporter protein D</fullName>
    </recommendedName>
</protein>
<dbReference type="PANTHER" id="PTHR37531:SF1">
    <property type="entry name" value="HEME EXPORTER PROTEIN D"/>
    <property type="match status" value="1"/>
</dbReference>
<dbReference type="GO" id="GO:0005886">
    <property type="term" value="C:plasma membrane"/>
    <property type="evidence" value="ECO:0007669"/>
    <property type="project" value="UniProtKB-SubCell"/>
</dbReference>
<name>A0A0P7Z577_9GAMM</name>
<evidence type="ECO:0000256" key="6">
    <source>
        <dbReference type="ARBA" id="ARBA00022475"/>
    </source>
</evidence>
<evidence type="ECO:0000256" key="9">
    <source>
        <dbReference type="ARBA" id="ARBA00022748"/>
    </source>
</evidence>
<dbReference type="PANTHER" id="PTHR37531">
    <property type="entry name" value="HEME EXPORTER PROTEIN D"/>
    <property type="match status" value="1"/>
</dbReference>
<feature type="region of interest" description="Disordered" evidence="13">
    <location>
        <begin position="58"/>
        <end position="78"/>
    </location>
</feature>
<evidence type="ECO:0000256" key="5">
    <source>
        <dbReference type="ARBA" id="ARBA00022448"/>
    </source>
</evidence>
<dbReference type="EMBL" id="LJZQ01000005">
    <property type="protein sequence ID" value="KPQ29655.1"/>
    <property type="molecule type" value="Genomic_DNA"/>
</dbReference>
<dbReference type="STRING" id="1305731.GCA_000934705_01657"/>
<dbReference type="GO" id="GO:1903607">
    <property type="term" value="P:cytochrome c biosynthetic process"/>
    <property type="evidence" value="ECO:0007669"/>
    <property type="project" value="TreeGrafter"/>
</dbReference>
<evidence type="ECO:0000256" key="7">
    <source>
        <dbReference type="ARBA" id="ARBA00022519"/>
    </source>
</evidence>
<dbReference type="GO" id="GO:0017004">
    <property type="term" value="P:cytochrome complex assembly"/>
    <property type="evidence" value="ECO:0007669"/>
    <property type="project" value="UniProtKB-KW"/>
</dbReference>
<gene>
    <name evidence="14" type="primary">ccmD</name>
    <name evidence="14" type="ORF">HLUCCX14_05510</name>
</gene>
<evidence type="ECO:0000256" key="1">
    <source>
        <dbReference type="ARBA" id="ARBA00002442"/>
    </source>
</evidence>
<evidence type="ECO:0000256" key="11">
    <source>
        <dbReference type="ARBA" id="ARBA00023136"/>
    </source>
</evidence>
<sequence length="78" mass="8757">MAFDSFSAFIIMEGHGPYVWACYAVFAVLVAGLMIWSVKRHQSVMDACQRRYVHDAKNSGRPAQKASATFTRVEISQD</sequence>
<evidence type="ECO:0000256" key="10">
    <source>
        <dbReference type="ARBA" id="ARBA00022989"/>
    </source>
</evidence>